<evidence type="ECO:0000313" key="3">
    <source>
        <dbReference type="Proteomes" id="UP001221142"/>
    </source>
</evidence>
<name>A0AAD7BHR4_9AGAR</name>
<keyword evidence="3" id="KW-1185">Reference proteome</keyword>
<accession>A0AAD7BHR4</accession>
<evidence type="ECO:0000256" key="1">
    <source>
        <dbReference type="SAM" id="MobiDB-lite"/>
    </source>
</evidence>
<feature type="region of interest" description="Disordered" evidence="1">
    <location>
        <begin position="1"/>
        <end position="29"/>
    </location>
</feature>
<comment type="caution">
    <text evidence="2">The sequence shown here is derived from an EMBL/GenBank/DDBJ whole genome shotgun (WGS) entry which is preliminary data.</text>
</comment>
<reference evidence="2" key="1">
    <citation type="submission" date="2023-03" db="EMBL/GenBank/DDBJ databases">
        <title>Massive genome expansion in bonnet fungi (Mycena s.s.) driven by repeated elements and novel gene families across ecological guilds.</title>
        <authorList>
            <consortium name="Lawrence Berkeley National Laboratory"/>
            <person name="Harder C.B."/>
            <person name="Miyauchi S."/>
            <person name="Viragh M."/>
            <person name="Kuo A."/>
            <person name="Thoen E."/>
            <person name="Andreopoulos B."/>
            <person name="Lu D."/>
            <person name="Skrede I."/>
            <person name="Drula E."/>
            <person name="Henrissat B."/>
            <person name="Morin E."/>
            <person name="Kohler A."/>
            <person name="Barry K."/>
            <person name="LaButti K."/>
            <person name="Morin E."/>
            <person name="Salamov A."/>
            <person name="Lipzen A."/>
            <person name="Mereny Z."/>
            <person name="Hegedus B."/>
            <person name="Baldrian P."/>
            <person name="Stursova M."/>
            <person name="Weitz H."/>
            <person name="Taylor A."/>
            <person name="Grigoriev I.V."/>
            <person name="Nagy L.G."/>
            <person name="Martin F."/>
            <person name="Kauserud H."/>
        </authorList>
    </citation>
    <scope>NUCLEOTIDE SEQUENCE</scope>
    <source>
        <strain evidence="2">9284</strain>
    </source>
</reference>
<protein>
    <submittedName>
        <fullName evidence="2">Uncharacterized protein</fullName>
    </submittedName>
</protein>
<dbReference type="EMBL" id="JARKIF010000016">
    <property type="protein sequence ID" value="KAJ7621382.1"/>
    <property type="molecule type" value="Genomic_DNA"/>
</dbReference>
<proteinExistence type="predicted"/>
<evidence type="ECO:0000313" key="2">
    <source>
        <dbReference type="EMBL" id="KAJ7621382.1"/>
    </source>
</evidence>
<dbReference type="AlphaFoldDB" id="A0AAD7BHR4"/>
<sequence length="250" mass="26368">MPYHAHIGSGGAARKGSSKRPLGPGADRAAYTRDRRWQRGELKVGERVGCCRWTTRAFLAVAFGRGWLDDAEATQRAVEGRSIVAGSEGVALDKERPASSKEVGEQHGEAVAEGLDSGGGKLGANFEGHTALRPVASNRCVRVCAIKWNHKPTVVHTGQYKRVQIGCRGTSASGRATEVKEAAAAAGRLMMPDAVQERRRERGNVGHVARRHGWAVVSEIVEDGGGVVAGGASQLGTIDPSLASEVARAC</sequence>
<organism evidence="2 3">
    <name type="scientific">Roridomyces roridus</name>
    <dbReference type="NCBI Taxonomy" id="1738132"/>
    <lineage>
        <taxon>Eukaryota</taxon>
        <taxon>Fungi</taxon>
        <taxon>Dikarya</taxon>
        <taxon>Basidiomycota</taxon>
        <taxon>Agaricomycotina</taxon>
        <taxon>Agaricomycetes</taxon>
        <taxon>Agaricomycetidae</taxon>
        <taxon>Agaricales</taxon>
        <taxon>Marasmiineae</taxon>
        <taxon>Mycenaceae</taxon>
        <taxon>Roridomyces</taxon>
    </lineage>
</organism>
<gene>
    <name evidence="2" type="ORF">FB45DRAFT_1006679</name>
</gene>
<dbReference type="Proteomes" id="UP001221142">
    <property type="component" value="Unassembled WGS sequence"/>
</dbReference>